<protein>
    <recommendedName>
        <fullName evidence="9">G protein-coupled receptor</fullName>
    </recommendedName>
</protein>
<dbReference type="PANTHER" id="PTHR22945:SF40">
    <property type="entry name" value="SERPENTINE RECEPTOR, CLASS D (DELTA)-RELATED"/>
    <property type="match status" value="1"/>
</dbReference>
<evidence type="ECO:0000256" key="4">
    <source>
        <dbReference type="ARBA" id="ARBA00022989"/>
    </source>
</evidence>
<name>A0AAN5ID15_9BILA</name>
<gene>
    <name evidence="7" type="ORF">PMAYCL1PPCAC_32007</name>
</gene>
<keyword evidence="8" id="KW-1185">Reference proteome</keyword>
<keyword evidence="5 6" id="KW-0472">Membrane</keyword>
<evidence type="ECO:0000256" key="1">
    <source>
        <dbReference type="ARBA" id="ARBA00004141"/>
    </source>
</evidence>
<reference evidence="8" key="1">
    <citation type="submission" date="2022-10" db="EMBL/GenBank/DDBJ databases">
        <title>Genome assembly of Pristionchus species.</title>
        <authorList>
            <person name="Yoshida K."/>
            <person name="Sommer R.J."/>
        </authorList>
    </citation>
    <scope>NUCLEOTIDE SEQUENCE [LARGE SCALE GENOMIC DNA]</scope>
    <source>
        <strain evidence="8">RS5460</strain>
    </source>
</reference>
<dbReference type="PANTHER" id="PTHR22945">
    <property type="entry name" value="SERPENTINE RECEPTOR, CLASS D DELTA"/>
    <property type="match status" value="1"/>
</dbReference>
<comment type="subcellular location">
    <subcellularLocation>
        <location evidence="1">Membrane</location>
        <topology evidence="1">Multi-pass membrane protein</topology>
    </subcellularLocation>
</comment>
<dbReference type="Proteomes" id="UP001328107">
    <property type="component" value="Unassembled WGS sequence"/>
</dbReference>
<accession>A0AAN5ID15</accession>
<feature type="transmembrane region" description="Helical" evidence="6">
    <location>
        <begin position="65"/>
        <end position="84"/>
    </location>
</feature>
<feature type="transmembrane region" description="Helical" evidence="6">
    <location>
        <begin position="127"/>
        <end position="147"/>
    </location>
</feature>
<sequence length="276" mass="30626">MSTPSYYVSAAEGVCRHWGSPSLCFVLNSVQLAGAAHYAVMIAFCSCYRYYVIAGSHHGEPSKRSVLLALFAIHLPTIIIYYNFALCPLLEGAELERAMNESHPEYAMKTHDEMLLVTRHGFSVQLALYWLEGLIVPVVTVVAIAAVRTNRILASVDHISTSSKIRHEQILKGILWQATLPGLYAIGLIMYVVTKRKVIGTDGVGHLTIMIGSLITLLSPIFTLYFTLPYRHELNGCVNSITRQSHLHKRLQDRNNARHLSDVSSLIMPNGAPVNL</sequence>
<evidence type="ECO:0000256" key="6">
    <source>
        <dbReference type="SAM" id="Phobius"/>
    </source>
</evidence>
<keyword evidence="3 6" id="KW-0812">Transmembrane</keyword>
<comment type="caution">
    <text evidence="7">The sequence shown here is derived from an EMBL/GenBank/DDBJ whole genome shotgun (WGS) entry which is preliminary data.</text>
</comment>
<dbReference type="AlphaFoldDB" id="A0AAN5ID15"/>
<keyword evidence="4 6" id="KW-1133">Transmembrane helix</keyword>
<dbReference type="GO" id="GO:0016020">
    <property type="term" value="C:membrane"/>
    <property type="evidence" value="ECO:0007669"/>
    <property type="project" value="UniProtKB-SubCell"/>
</dbReference>
<evidence type="ECO:0000256" key="2">
    <source>
        <dbReference type="ARBA" id="ARBA00009166"/>
    </source>
</evidence>
<dbReference type="EMBL" id="BTRK01000006">
    <property type="protein sequence ID" value="GMR61812.1"/>
    <property type="molecule type" value="Genomic_DNA"/>
</dbReference>
<dbReference type="InterPro" id="IPR019421">
    <property type="entry name" value="7TM_GPCR_serpentine_rcpt_Srd"/>
</dbReference>
<feature type="transmembrane region" description="Helical" evidence="6">
    <location>
        <begin position="35"/>
        <end position="53"/>
    </location>
</feature>
<evidence type="ECO:0000313" key="7">
    <source>
        <dbReference type="EMBL" id="GMR61812.1"/>
    </source>
</evidence>
<dbReference type="Pfam" id="PF10317">
    <property type="entry name" value="7TM_GPCR_Srd"/>
    <property type="match status" value="1"/>
</dbReference>
<evidence type="ECO:0000256" key="5">
    <source>
        <dbReference type="ARBA" id="ARBA00023136"/>
    </source>
</evidence>
<organism evidence="7 8">
    <name type="scientific">Pristionchus mayeri</name>
    <dbReference type="NCBI Taxonomy" id="1317129"/>
    <lineage>
        <taxon>Eukaryota</taxon>
        <taxon>Metazoa</taxon>
        <taxon>Ecdysozoa</taxon>
        <taxon>Nematoda</taxon>
        <taxon>Chromadorea</taxon>
        <taxon>Rhabditida</taxon>
        <taxon>Rhabditina</taxon>
        <taxon>Diplogasteromorpha</taxon>
        <taxon>Diplogasteroidea</taxon>
        <taxon>Neodiplogasteridae</taxon>
        <taxon>Pristionchus</taxon>
    </lineage>
</organism>
<dbReference type="InterPro" id="IPR050920">
    <property type="entry name" value="Nematode_rcpt-like_delta"/>
</dbReference>
<proteinExistence type="inferred from homology"/>
<evidence type="ECO:0000313" key="8">
    <source>
        <dbReference type="Proteomes" id="UP001328107"/>
    </source>
</evidence>
<feature type="transmembrane region" description="Helical" evidence="6">
    <location>
        <begin position="174"/>
        <end position="193"/>
    </location>
</feature>
<comment type="similarity">
    <text evidence="2">Belongs to the nematode receptor-like protein srd family.</text>
</comment>
<evidence type="ECO:0000256" key="3">
    <source>
        <dbReference type="ARBA" id="ARBA00022692"/>
    </source>
</evidence>
<evidence type="ECO:0008006" key="9">
    <source>
        <dbReference type="Google" id="ProtNLM"/>
    </source>
</evidence>
<feature type="transmembrane region" description="Helical" evidence="6">
    <location>
        <begin position="205"/>
        <end position="226"/>
    </location>
</feature>